<dbReference type="AlphaFoldDB" id="A0A183TVP4"/>
<protein>
    <submittedName>
        <fullName evidence="4">TMhelix containing protein</fullName>
    </submittedName>
</protein>
<organism evidence="3 4">
    <name type="scientific">Toxocara canis</name>
    <name type="common">Canine roundworm</name>
    <dbReference type="NCBI Taxonomy" id="6265"/>
    <lineage>
        <taxon>Eukaryota</taxon>
        <taxon>Metazoa</taxon>
        <taxon>Ecdysozoa</taxon>
        <taxon>Nematoda</taxon>
        <taxon>Chromadorea</taxon>
        <taxon>Rhabditida</taxon>
        <taxon>Spirurina</taxon>
        <taxon>Ascaridomorpha</taxon>
        <taxon>Ascaridoidea</taxon>
        <taxon>Toxocaridae</taxon>
        <taxon>Toxocara</taxon>
    </lineage>
</organism>
<dbReference type="WBParaSite" id="TCNE_0000031301-mRNA-1">
    <property type="protein sequence ID" value="TCNE_0000031301-mRNA-1"/>
    <property type="gene ID" value="TCNE_0000031301"/>
</dbReference>
<feature type="transmembrane region" description="Helical" evidence="1">
    <location>
        <begin position="21"/>
        <end position="45"/>
    </location>
</feature>
<sequence>MAKLKTLDKTSAMLAKELEDIAVHWRWITVAATAVAIAVGASPWFSSAHSMHSACYDVASYGVEIRKEG</sequence>
<keyword evidence="1" id="KW-0812">Transmembrane</keyword>
<reference evidence="4" key="1">
    <citation type="submission" date="2016-06" db="UniProtKB">
        <authorList>
            <consortium name="WormBaseParasite"/>
        </authorList>
    </citation>
    <scope>IDENTIFICATION</scope>
</reference>
<evidence type="ECO:0000313" key="3">
    <source>
        <dbReference type="Proteomes" id="UP000050794"/>
    </source>
</evidence>
<evidence type="ECO:0000313" key="4">
    <source>
        <dbReference type="WBParaSite" id="TCNE_0000031301-mRNA-1"/>
    </source>
</evidence>
<reference evidence="2 3" key="2">
    <citation type="submission" date="2018-11" db="EMBL/GenBank/DDBJ databases">
        <authorList>
            <consortium name="Pathogen Informatics"/>
        </authorList>
    </citation>
    <scope>NUCLEOTIDE SEQUENCE [LARGE SCALE GENOMIC DNA]</scope>
</reference>
<keyword evidence="1" id="KW-0472">Membrane</keyword>
<keyword evidence="1" id="KW-1133">Transmembrane helix</keyword>
<proteinExistence type="predicted"/>
<keyword evidence="3" id="KW-1185">Reference proteome</keyword>
<name>A0A183TVP4_TOXCA</name>
<dbReference type="Proteomes" id="UP000050794">
    <property type="component" value="Unassembled WGS sequence"/>
</dbReference>
<evidence type="ECO:0000256" key="1">
    <source>
        <dbReference type="SAM" id="Phobius"/>
    </source>
</evidence>
<gene>
    <name evidence="2" type="ORF">TCNE_LOCUS314</name>
</gene>
<evidence type="ECO:0000313" key="2">
    <source>
        <dbReference type="EMBL" id="VDM24011.1"/>
    </source>
</evidence>
<accession>A0A183TVP4</accession>
<dbReference type="EMBL" id="UYWY01000131">
    <property type="protein sequence ID" value="VDM24011.1"/>
    <property type="molecule type" value="Genomic_DNA"/>
</dbReference>